<evidence type="ECO:0000313" key="2">
    <source>
        <dbReference type="EMBL" id="KAK6543059.1"/>
    </source>
</evidence>
<feature type="region of interest" description="Disordered" evidence="1">
    <location>
        <begin position="1"/>
        <end position="59"/>
    </location>
</feature>
<accession>A0AAV9XPF1</accession>
<feature type="compositionally biased region" description="Basic and acidic residues" evidence="1">
    <location>
        <begin position="214"/>
        <end position="228"/>
    </location>
</feature>
<sequence length="234" mass="26729">MAILPSWLSKDSNTDTPPNAAVKLSPPTQSPPTSLPSSTPSPASNFTNNDPSTIPPTQPVLTERQKYLRDMQYKTAVAGVILCPIIIFMPPRKIDIYTFGLVCMTVFLTDHLVKEHGHPGLLYAISPTPSAEYAEKMRRAHGKYDGMKPSEHIMAQIKDVWNQNYEDEAEFDKRKKELEEEKETEGRREGETMLEMIRREEAQKADSPVLRMLAEQERKKKETEDEGKKKGRWW</sequence>
<dbReference type="Proteomes" id="UP001365542">
    <property type="component" value="Unassembled WGS sequence"/>
</dbReference>
<gene>
    <name evidence="2" type="ORF">TWF694_006985</name>
</gene>
<feature type="compositionally biased region" description="Low complexity" evidence="1">
    <location>
        <begin position="35"/>
        <end position="44"/>
    </location>
</feature>
<dbReference type="EMBL" id="JAVHJO010000002">
    <property type="protein sequence ID" value="KAK6543059.1"/>
    <property type="molecule type" value="Genomic_DNA"/>
</dbReference>
<keyword evidence="3" id="KW-1185">Reference proteome</keyword>
<evidence type="ECO:0000313" key="3">
    <source>
        <dbReference type="Proteomes" id="UP001365542"/>
    </source>
</evidence>
<name>A0AAV9XPF1_9PEZI</name>
<dbReference type="AlphaFoldDB" id="A0AAV9XPF1"/>
<proteinExistence type="predicted"/>
<protein>
    <submittedName>
        <fullName evidence="2">Uncharacterized protein</fullName>
    </submittedName>
</protein>
<feature type="compositionally biased region" description="Basic and acidic residues" evidence="1">
    <location>
        <begin position="173"/>
        <end position="204"/>
    </location>
</feature>
<comment type="caution">
    <text evidence="2">The sequence shown here is derived from an EMBL/GenBank/DDBJ whole genome shotgun (WGS) entry which is preliminary data.</text>
</comment>
<reference evidence="2 3" key="1">
    <citation type="submission" date="2019-10" db="EMBL/GenBank/DDBJ databases">
        <authorList>
            <person name="Palmer J.M."/>
        </authorList>
    </citation>
    <scope>NUCLEOTIDE SEQUENCE [LARGE SCALE GENOMIC DNA]</scope>
    <source>
        <strain evidence="2 3">TWF694</strain>
    </source>
</reference>
<evidence type="ECO:0000256" key="1">
    <source>
        <dbReference type="SAM" id="MobiDB-lite"/>
    </source>
</evidence>
<organism evidence="2 3">
    <name type="scientific">Orbilia ellipsospora</name>
    <dbReference type="NCBI Taxonomy" id="2528407"/>
    <lineage>
        <taxon>Eukaryota</taxon>
        <taxon>Fungi</taxon>
        <taxon>Dikarya</taxon>
        <taxon>Ascomycota</taxon>
        <taxon>Pezizomycotina</taxon>
        <taxon>Orbiliomycetes</taxon>
        <taxon>Orbiliales</taxon>
        <taxon>Orbiliaceae</taxon>
        <taxon>Orbilia</taxon>
    </lineage>
</organism>
<feature type="region of interest" description="Disordered" evidence="1">
    <location>
        <begin position="173"/>
        <end position="234"/>
    </location>
</feature>